<dbReference type="AlphaFoldDB" id="A0A2D0N2I2"/>
<accession>A0A2D0N2I2</accession>
<evidence type="ECO:0000259" key="2">
    <source>
        <dbReference type="Pfam" id="PF11160"/>
    </source>
</evidence>
<gene>
    <name evidence="3" type="ORF">CRP01_30575</name>
</gene>
<feature type="compositionally biased region" description="Basic and acidic residues" evidence="1">
    <location>
        <begin position="62"/>
        <end position="72"/>
    </location>
</feature>
<protein>
    <recommendedName>
        <fullName evidence="2">Hypervirulence associated protein TUDOR domain-containing protein</fullName>
    </recommendedName>
</protein>
<dbReference type="EMBL" id="PDUD01000037">
    <property type="protein sequence ID" value="PHN02731.1"/>
    <property type="molecule type" value="Genomic_DNA"/>
</dbReference>
<evidence type="ECO:0000256" key="1">
    <source>
        <dbReference type="SAM" id="MobiDB-lite"/>
    </source>
</evidence>
<dbReference type="Pfam" id="PF11160">
    <property type="entry name" value="Hva1_TUDOR"/>
    <property type="match status" value="1"/>
</dbReference>
<dbReference type="OrthoDB" id="283968at2"/>
<organism evidence="3 4">
    <name type="scientific">Flavilitoribacter nigricans (strain ATCC 23147 / DSM 23189 / NBRC 102662 / NCIMB 1420 / SS-2)</name>
    <name type="common">Lewinella nigricans</name>
    <dbReference type="NCBI Taxonomy" id="1122177"/>
    <lineage>
        <taxon>Bacteria</taxon>
        <taxon>Pseudomonadati</taxon>
        <taxon>Bacteroidota</taxon>
        <taxon>Saprospiria</taxon>
        <taxon>Saprospirales</taxon>
        <taxon>Lewinellaceae</taxon>
        <taxon>Flavilitoribacter</taxon>
    </lineage>
</organism>
<feature type="domain" description="Hypervirulence associated protein TUDOR" evidence="2">
    <location>
        <begin position="5"/>
        <end position="66"/>
    </location>
</feature>
<proteinExistence type="predicted"/>
<keyword evidence="4" id="KW-1185">Reference proteome</keyword>
<evidence type="ECO:0000313" key="4">
    <source>
        <dbReference type="Proteomes" id="UP000223913"/>
    </source>
</evidence>
<comment type="caution">
    <text evidence="3">The sequence shown here is derived from an EMBL/GenBank/DDBJ whole genome shotgun (WGS) entry which is preliminary data.</text>
</comment>
<evidence type="ECO:0000313" key="3">
    <source>
        <dbReference type="EMBL" id="PHN02731.1"/>
    </source>
</evidence>
<dbReference type="InterPro" id="IPR021331">
    <property type="entry name" value="Hva1_TUDOR"/>
</dbReference>
<dbReference type="Proteomes" id="UP000223913">
    <property type="component" value="Unassembled WGS sequence"/>
</dbReference>
<sequence length="72" mass="8173">MKNKGVRVEWKEEEKTITGKIVERSTEITGEIIDGQMVTRRGRPENEALHIETADGQPALKLESEVTLKPRD</sequence>
<dbReference type="RefSeq" id="WP_099153873.1">
    <property type="nucleotide sequence ID" value="NZ_PDUD01000037.1"/>
</dbReference>
<name>A0A2D0N2I2_FLAN2</name>
<reference evidence="3 4" key="1">
    <citation type="submission" date="2017-10" db="EMBL/GenBank/DDBJ databases">
        <title>The draft genome sequence of Lewinella nigricans NBRC 102662.</title>
        <authorList>
            <person name="Wang K."/>
        </authorList>
    </citation>
    <scope>NUCLEOTIDE SEQUENCE [LARGE SCALE GENOMIC DNA]</scope>
    <source>
        <strain evidence="3 4">NBRC 102662</strain>
    </source>
</reference>
<feature type="region of interest" description="Disordered" evidence="1">
    <location>
        <begin position="53"/>
        <end position="72"/>
    </location>
</feature>